<evidence type="ECO:0000313" key="1">
    <source>
        <dbReference type="EMBL" id="TKF21830.1"/>
    </source>
</evidence>
<dbReference type="EMBL" id="SYUW01000081">
    <property type="protein sequence ID" value="TKF21830.1"/>
    <property type="molecule type" value="Genomic_DNA"/>
</dbReference>
<proteinExistence type="predicted"/>
<name>A0A4U1YLU8_9VIBR</name>
<evidence type="ECO:0000313" key="2">
    <source>
        <dbReference type="Proteomes" id="UP000305234"/>
    </source>
</evidence>
<gene>
    <name evidence="1" type="ORF">FCV52_20705</name>
</gene>
<dbReference type="AlphaFoldDB" id="A0A4U1YLU8"/>
<accession>A0A4U1YLU8</accession>
<dbReference type="Proteomes" id="UP000305234">
    <property type="component" value="Unassembled WGS sequence"/>
</dbReference>
<sequence>MTKMNRRKYVYKNPKLNLVKSRLNDGLNPNVDLNPFDDYLISDCEALLKANSLTVEEQQHRIKPNASFSNKKSANCMLSSQYHIKTDRLQSAQSNQTQKESRVPGLYGCNRYKSKRKEQVKESEMFCFF</sequence>
<protein>
    <submittedName>
        <fullName evidence="1">Uncharacterized protein</fullName>
    </submittedName>
</protein>
<comment type="caution">
    <text evidence="1">The sequence shown here is derived from an EMBL/GenBank/DDBJ whole genome shotgun (WGS) entry which is preliminary data.</text>
</comment>
<reference evidence="1 2" key="1">
    <citation type="submission" date="2019-04" db="EMBL/GenBank/DDBJ databases">
        <title>A reverse ecology approach based on a biological definition of microbial populations.</title>
        <authorList>
            <person name="Arevalo P."/>
            <person name="Vaninsberghe D."/>
            <person name="Elsherbini J."/>
            <person name="Gore J."/>
            <person name="Polz M."/>
        </authorList>
    </citation>
    <scope>NUCLEOTIDE SEQUENCE [LARGE SCALE GENOMIC DNA]</scope>
    <source>
        <strain evidence="1 2">10N.261.46.E4</strain>
    </source>
</reference>
<organism evidence="1 2">
    <name type="scientific">Vibrio kanaloae</name>
    <dbReference type="NCBI Taxonomy" id="170673"/>
    <lineage>
        <taxon>Bacteria</taxon>
        <taxon>Pseudomonadati</taxon>
        <taxon>Pseudomonadota</taxon>
        <taxon>Gammaproteobacteria</taxon>
        <taxon>Vibrionales</taxon>
        <taxon>Vibrionaceae</taxon>
        <taxon>Vibrio</taxon>
    </lineage>
</organism>